<dbReference type="CDD" id="cd03876">
    <property type="entry name" value="M28_SGAP_like"/>
    <property type="match status" value="1"/>
</dbReference>
<dbReference type="InterPro" id="IPR046450">
    <property type="entry name" value="PA_dom_sf"/>
</dbReference>
<dbReference type="STRING" id="1841860.GCA_900157375_00952"/>
<evidence type="ECO:0000313" key="12">
    <source>
        <dbReference type="EMBL" id="SPM33147.1"/>
    </source>
</evidence>
<feature type="signal peptide" evidence="9">
    <location>
        <begin position="1"/>
        <end position="18"/>
    </location>
</feature>
<dbReference type="GO" id="GO:0008235">
    <property type="term" value="F:metalloexopeptidase activity"/>
    <property type="evidence" value="ECO:0007669"/>
    <property type="project" value="InterPro"/>
</dbReference>
<dbReference type="PANTHER" id="PTHR12147">
    <property type="entry name" value="METALLOPEPTIDASE M28 FAMILY MEMBER"/>
    <property type="match status" value="1"/>
</dbReference>
<evidence type="ECO:0000256" key="5">
    <source>
        <dbReference type="ARBA" id="ARBA00022723"/>
    </source>
</evidence>
<dbReference type="Gene3D" id="3.40.630.10">
    <property type="entry name" value="Zn peptidases"/>
    <property type="match status" value="1"/>
</dbReference>
<keyword evidence="7 12" id="KW-0378">Hydrolase</keyword>
<dbReference type="SUPFAM" id="SSF53187">
    <property type="entry name" value="Zn-dependent exopeptidases"/>
    <property type="match status" value="1"/>
</dbReference>
<dbReference type="GO" id="GO:0004177">
    <property type="term" value="F:aminopeptidase activity"/>
    <property type="evidence" value="ECO:0007669"/>
    <property type="project" value="UniProtKB-KW"/>
</dbReference>
<dbReference type="RefSeq" id="WP_077086541.1">
    <property type="nucleotide sequence ID" value="NZ_LT721901.1"/>
</dbReference>
<keyword evidence="8" id="KW-0862">Zinc</keyword>
<dbReference type="InterPro" id="IPR041756">
    <property type="entry name" value="M28_SGAP-like"/>
</dbReference>
<evidence type="ECO:0000256" key="9">
    <source>
        <dbReference type="SAM" id="SignalP"/>
    </source>
</evidence>
<evidence type="ECO:0000259" key="11">
    <source>
        <dbReference type="Pfam" id="PF04389"/>
    </source>
</evidence>
<evidence type="ECO:0000256" key="8">
    <source>
        <dbReference type="ARBA" id="ARBA00022833"/>
    </source>
</evidence>
<dbReference type="InterPro" id="IPR007484">
    <property type="entry name" value="Peptidase_M28"/>
</dbReference>
<dbReference type="InterPro" id="IPR045175">
    <property type="entry name" value="M28_fam"/>
</dbReference>
<evidence type="ECO:0000256" key="3">
    <source>
        <dbReference type="ARBA" id="ARBA00022438"/>
    </source>
</evidence>
<evidence type="ECO:0000256" key="7">
    <source>
        <dbReference type="ARBA" id="ARBA00022801"/>
    </source>
</evidence>
<dbReference type="Pfam" id="PF02225">
    <property type="entry name" value="PA"/>
    <property type="match status" value="1"/>
</dbReference>
<keyword evidence="6 9" id="KW-0732">Signal</keyword>
<protein>
    <submittedName>
        <fullName evidence="12">Amidohydrolase</fullName>
    </submittedName>
</protein>
<name>A0A2U3NNN9_9MYCO</name>
<dbReference type="GO" id="GO:0006508">
    <property type="term" value="P:proteolysis"/>
    <property type="evidence" value="ECO:0007669"/>
    <property type="project" value="UniProtKB-KW"/>
</dbReference>
<keyword evidence="13" id="KW-1185">Reference proteome</keyword>
<dbReference type="EMBL" id="FUFA01000002">
    <property type="protein sequence ID" value="SPM33147.1"/>
    <property type="molecule type" value="Genomic_DNA"/>
</dbReference>
<evidence type="ECO:0000256" key="4">
    <source>
        <dbReference type="ARBA" id="ARBA00022670"/>
    </source>
</evidence>
<keyword evidence="5" id="KW-0479">Metal-binding</keyword>
<evidence type="ECO:0000256" key="2">
    <source>
        <dbReference type="ARBA" id="ARBA00005957"/>
    </source>
</evidence>
<evidence type="ECO:0000256" key="6">
    <source>
        <dbReference type="ARBA" id="ARBA00022729"/>
    </source>
</evidence>
<dbReference type="OrthoDB" id="345880at2"/>
<evidence type="ECO:0000256" key="1">
    <source>
        <dbReference type="ARBA" id="ARBA00001947"/>
    </source>
</evidence>
<accession>A0A2U3NNN9</accession>
<dbReference type="SUPFAM" id="SSF52025">
    <property type="entry name" value="PA domain"/>
    <property type="match status" value="1"/>
</dbReference>
<proteinExistence type="inferred from homology"/>
<keyword evidence="3" id="KW-0031">Aminopeptidase</keyword>
<reference evidence="12 13" key="1">
    <citation type="submission" date="2017-01" db="EMBL/GenBank/DDBJ databases">
        <authorList>
            <consortium name="Urmite Genomes"/>
        </authorList>
    </citation>
    <scope>NUCLEOTIDE SEQUENCE [LARGE SCALE GENOMIC DNA]</scope>
    <source>
        <strain evidence="12 13">AB57</strain>
    </source>
</reference>
<evidence type="ECO:0000313" key="13">
    <source>
        <dbReference type="Proteomes" id="UP000240988"/>
    </source>
</evidence>
<dbReference type="Proteomes" id="UP000240988">
    <property type="component" value="Unassembled WGS sequence"/>
</dbReference>
<dbReference type="PANTHER" id="PTHR12147:SF26">
    <property type="entry name" value="PEPTIDASE M28 DOMAIN-CONTAINING PROTEIN"/>
    <property type="match status" value="1"/>
</dbReference>
<sequence length="499" mass="51464">MVNKSWTLSALVAVVALAAMTTGCSHRSAGSQQTTGDPAAAEFATTLHDKVTTDAMMAHLSKLQDIANANNGTRAVGTPGYEATVDYVANTLRGKGFDVQTPEFSARVFHADKPVVSVAGQAVEARALEFSLGTGPGGVSGSLVAALGTDSPGCAPTDYDKAPVQGAVVLVDRGSCPFAQKEDAAAQRGAVAMIVADNVDEQEMGGTLGVDTTVKIPVVGVTRSVGMQLHARPGPAAITLNASSKSFKARNVIAQTKTGSPTDVVMAGAHLDSVPEGPGINDDGSGVAAILETAVQLGNSPPVHNAVRFGFWGAEELGLIGSRSYVESLNLESLKNIALYLNFDMLASPNPGYFTYDGDQSLPADARGTPVVPEGSAGIERTFVAYLKSAGKTAQDTSFDGRSDYDGFTRAGIPSGGLFSGAEAKMSDDQAKLWGGTAGAPFDPNYHQKADTLDHIDRTSLGIQGAGVAYAVALYAQDLGGHDGVPVMADRVRHLPSRP</sequence>
<dbReference type="FunFam" id="3.40.630.10:FF:000054">
    <property type="entry name" value="Peptide hydrolase"/>
    <property type="match status" value="1"/>
</dbReference>
<keyword evidence="4" id="KW-0645">Protease</keyword>
<feature type="chain" id="PRO_5039210962" evidence="9">
    <location>
        <begin position="19"/>
        <end position="499"/>
    </location>
</feature>
<feature type="domain" description="Peptidase M28" evidence="11">
    <location>
        <begin position="251"/>
        <end position="470"/>
    </location>
</feature>
<feature type="domain" description="PA" evidence="10">
    <location>
        <begin position="139"/>
        <end position="229"/>
    </location>
</feature>
<evidence type="ECO:0000259" key="10">
    <source>
        <dbReference type="Pfam" id="PF02225"/>
    </source>
</evidence>
<dbReference type="CDD" id="cd04816">
    <property type="entry name" value="PA_SaNapH_like"/>
    <property type="match status" value="1"/>
</dbReference>
<organism evidence="12 13">
    <name type="scientific">Mycobacterium rhizamassiliense</name>
    <dbReference type="NCBI Taxonomy" id="1841860"/>
    <lineage>
        <taxon>Bacteria</taxon>
        <taxon>Bacillati</taxon>
        <taxon>Actinomycetota</taxon>
        <taxon>Actinomycetes</taxon>
        <taxon>Mycobacteriales</taxon>
        <taxon>Mycobacteriaceae</taxon>
        <taxon>Mycobacterium</taxon>
    </lineage>
</organism>
<dbReference type="PROSITE" id="PS51257">
    <property type="entry name" value="PROKAR_LIPOPROTEIN"/>
    <property type="match status" value="1"/>
</dbReference>
<dbReference type="AlphaFoldDB" id="A0A2U3NNN9"/>
<dbReference type="InterPro" id="IPR003137">
    <property type="entry name" value="PA_domain"/>
</dbReference>
<gene>
    <name evidence="12" type="ORF">MRAB57_950</name>
</gene>
<comment type="cofactor">
    <cofactor evidence="1">
        <name>Zn(2+)</name>
        <dbReference type="ChEBI" id="CHEBI:29105"/>
    </cofactor>
</comment>
<dbReference type="Gene3D" id="3.50.30.30">
    <property type="match status" value="1"/>
</dbReference>
<dbReference type="GO" id="GO:0046872">
    <property type="term" value="F:metal ion binding"/>
    <property type="evidence" value="ECO:0007669"/>
    <property type="project" value="UniProtKB-KW"/>
</dbReference>
<comment type="similarity">
    <text evidence="2">Belongs to the peptidase M28 family. M28A subfamily.</text>
</comment>
<dbReference type="Pfam" id="PF04389">
    <property type="entry name" value="Peptidase_M28"/>
    <property type="match status" value="1"/>
</dbReference>